<evidence type="ECO:0000313" key="2">
    <source>
        <dbReference type="EMBL" id="WFC94798.1"/>
    </source>
</evidence>
<feature type="region of interest" description="Disordered" evidence="1">
    <location>
        <begin position="324"/>
        <end position="355"/>
    </location>
</feature>
<feature type="compositionally biased region" description="Low complexity" evidence="1">
    <location>
        <begin position="158"/>
        <end position="181"/>
    </location>
</feature>
<feature type="compositionally biased region" description="Low complexity" evidence="1">
    <location>
        <begin position="332"/>
        <end position="346"/>
    </location>
</feature>
<evidence type="ECO:0000256" key="1">
    <source>
        <dbReference type="SAM" id="MobiDB-lite"/>
    </source>
</evidence>
<feature type="region of interest" description="Disordered" evidence="1">
    <location>
        <begin position="123"/>
        <end position="226"/>
    </location>
</feature>
<feature type="compositionally biased region" description="Low complexity" evidence="1">
    <location>
        <begin position="192"/>
        <end position="204"/>
    </location>
</feature>
<name>A0AAF0DRN4_9BASI</name>
<feature type="compositionally biased region" description="Polar residues" evidence="1">
    <location>
        <begin position="609"/>
        <end position="622"/>
    </location>
</feature>
<feature type="region of interest" description="Disordered" evidence="1">
    <location>
        <begin position="584"/>
        <end position="625"/>
    </location>
</feature>
<gene>
    <name evidence="2" type="ORF">MBRA1_001434</name>
</gene>
<dbReference type="Proteomes" id="UP001216638">
    <property type="component" value="Chromosome 1"/>
</dbReference>
<proteinExistence type="predicted"/>
<evidence type="ECO:0000313" key="3">
    <source>
        <dbReference type="Proteomes" id="UP001216638"/>
    </source>
</evidence>
<reference evidence="2" key="1">
    <citation type="submission" date="2023-03" db="EMBL/GenBank/DDBJ databases">
        <title>Mating type loci evolution in Malassezia.</title>
        <authorList>
            <person name="Coelho M.A."/>
        </authorList>
    </citation>
    <scope>NUCLEOTIDE SEQUENCE</scope>
    <source>
        <strain evidence="2">CBS 14135</strain>
    </source>
</reference>
<sequence>MAVVVVLGVTAGVLVRRHWLKERQLSMDRAQGQLWHTDPHSSYLEKTWAYPTGDEENTAHILYNVPESPTPPASDVQDASVIPGQPGLPDLPEEGVSPRTVPGPLPMLHKNDDDVRFPHAIAEQAQRPSVQWTRSSVPASLQSGNGTGTAPPQSRSASLRNKLSLSQSLSRSRSRMASIRLGSPTHQRGGNRRSVLSRFPSSFRSPRHSRRMTSSSEDEDSIGTPERDIPMARRIERGQTRFQYDSSSYGSSPATGNGDWDEFIMDPAAAEITVPPPAALAAPRDTEAHPDQFLLERISAWQESSVNAGAPSDEGVDVVPELRSHTHSAPLRRSTTQSTMQSTYSRASGDEADEELTNPYLQRSSQLMRIPSIRPQFAAETTLESWLTAEDPRPAQPSSSGHSSGLFGEVEFATAAGDSAFSESHATPRDSLVVPAASADRLAPMLGVAGQRTSAYAPRTPSPLAIHSLVPSQPYEPSMSSRSSFPASARMSTDSPRDWKHRSNATASTQLTWPDEASLTADGSPGAALVKLERERSLRQAAADRVAQANRAWGVGKDGAEAASGDNDNDNDVARVRERVLVPTARPGASMPGRFSMASSHASSESDSVNTEEGATQLSPLSTPVLGSPLQTIQAYFNHVPASGDKLETVPFWADEGVVSA</sequence>
<organism evidence="2 3">
    <name type="scientific">Malassezia brasiliensis</name>
    <dbReference type="NCBI Taxonomy" id="1821822"/>
    <lineage>
        <taxon>Eukaryota</taxon>
        <taxon>Fungi</taxon>
        <taxon>Dikarya</taxon>
        <taxon>Basidiomycota</taxon>
        <taxon>Ustilaginomycotina</taxon>
        <taxon>Malasseziomycetes</taxon>
        <taxon>Malasseziales</taxon>
        <taxon>Malasseziaceae</taxon>
        <taxon>Malassezia</taxon>
    </lineage>
</organism>
<dbReference type="EMBL" id="CP119951">
    <property type="protein sequence ID" value="WFC94798.1"/>
    <property type="molecule type" value="Genomic_DNA"/>
</dbReference>
<feature type="region of interest" description="Disordered" evidence="1">
    <location>
        <begin position="467"/>
        <end position="523"/>
    </location>
</feature>
<protein>
    <submittedName>
        <fullName evidence="2">Uncharacterized protein</fullName>
    </submittedName>
</protein>
<feature type="compositionally biased region" description="Polar residues" evidence="1">
    <location>
        <begin position="126"/>
        <end position="157"/>
    </location>
</feature>
<feature type="compositionally biased region" description="Low complexity" evidence="1">
    <location>
        <begin position="477"/>
        <end position="492"/>
    </location>
</feature>
<dbReference type="AlphaFoldDB" id="A0AAF0DRN4"/>
<feature type="compositionally biased region" description="Low complexity" evidence="1">
    <location>
        <begin position="596"/>
        <end position="608"/>
    </location>
</feature>
<accession>A0AAF0DRN4</accession>
<keyword evidence="3" id="KW-1185">Reference proteome</keyword>